<dbReference type="EMBL" id="JAFBXF010000010">
    <property type="protein sequence ID" value="MBM2418425.1"/>
    <property type="molecule type" value="Genomic_DNA"/>
</dbReference>
<dbReference type="Proteomes" id="UP000755667">
    <property type="component" value="Unassembled WGS sequence"/>
</dbReference>
<organism evidence="1 3">
    <name type="scientific">Marivita cryptomonadis</name>
    <dbReference type="NCBI Taxonomy" id="505252"/>
    <lineage>
        <taxon>Bacteria</taxon>
        <taxon>Pseudomonadati</taxon>
        <taxon>Pseudomonadota</taxon>
        <taxon>Alphaproteobacteria</taxon>
        <taxon>Rhodobacterales</taxon>
        <taxon>Roseobacteraceae</taxon>
        <taxon>Marivita</taxon>
    </lineage>
</organism>
<accession>A0A9Q2S0T0</accession>
<dbReference type="OrthoDB" id="7345863at2"/>
<name>A0A9Q2S0T0_9RHOB</name>
<evidence type="ECO:0000313" key="3">
    <source>
        <dbReference type="Proteomes" id="UP000755667"/>
    </source>
</evidence>
<dbReference type="AlphaFoldDB" id="A0A9Q2S0T0"/>
<dbReference type="RefSeq" id="WP_085632266.1">
    <property type="nucleotide sequence ID" value="NZ_JAFBWU010000010.1"/>
</dbReference>
<keyword evidence="4" id="KW-1185">Reference proteome</keyword>
<dbReference type="Proteomes" id="UP000809440">
    <property type="component" value="Unassembled WGS sequence"/>
</dbReference>
<dbReference type="SUPFAM" id="SSF51197">
    <property type="entry name" value="Clavaminate synthase-like"/>
    <property type="match status" value="1"/>
</dbReference>
<protein>
    <recommendedName>
        <fullName evidence="5">Phytanoyl-CoA dioxygenase</fullName>
    </recommendedName>
</protein>
<comment type="caution">
    <text evidence="1">The sequence shown here is derived from an EMBL/GenBank/DDBJ whole genome shotgun (WGS) entry which is preliminary data.</text>
</comment>
<evidence type="ECO:0000313" key="1">
    <source>
        <dbReference type="EMBL" id="MBM2413756.1"/>
    </source>
</evidence>
<dbReference type="EMBL" id="JAFBXE010000010">
    <property type="protein sequence ID" value="MBM2413756.1"/>
    <property type="molecule type" value="Genomic_DNA"/>
</dbReference>
<proteinExistence type="predicted"/>
<evidence type="ECO:0008006" key="5">
    <source>
        <dbReference type="Google" id="ProtNLM"/>
    </source>
</evidence>
<sequence>MIGNWPDCGFIRFAWHPEIFRWAQAARDIGRSVASDLSMRATWLQCEGTWFVGVDALPSDPFGSVSAVPLPEPVKSWIGARVDLHPAQLSITYPGYPRPRAGESEAAFRYRRYRDAAHMDGLIAEGTPKWRFLRERHDWILGLPLTETTSGASPLVVWPGSHHILQQAMIDALGGVPDAEWSGVDVTDVYQAARKRVFSECTRTPLFTRPGEGVLLNPFMLHGVAPWQPTAQASGDGRMVAYLRPASCESGPTWLRQ</sequence>
<evidence type="ECO:0000313" key="4">
    <source>
        <dbReference type="Proteomes" id="UP000809440"/>
    </source>
</evidence>
<dbReference type="GeneID" id="62642590"/>
<evidence type="ECO:0000313" key="2">
    <source>
        <dbReference type="EMBL" id="MBM2418425.1"/>
    </source>
</evidence>
<reference evidence="1 4" key="1">
    <citation type="submission" date="2021-01" db="EMBL/GenBank/DDBJ databases">
        <title>Diatom-associated Roseobacters Show Island Model of Population Structure.</title>
        <authorList>
            <person name="Qu L."/>
            <person name="Feng X."/>
            <person name="Chen Y."/>
            <person name="Li L."/>
            <person name="Wang X."/>
            <person name="Hu Z."/>
            <person name="Wang H."/>
            <person name="Luo H."/>
        </authorList>
    </citation>
    <scope>NUCLEOTIDE SEQUENCE</scope>
    <source>
        <strain evidence="2 4">CC28-63</strain>
        <strain evidence="1">CC28-69</strain>
    </source>
</reference>
<gene>
    <name evidence="1" type="ORF">JQX41_15675</name>
    <name evidence="2" type="ORF">JQX48_15685</name>
</gene>